<accession>A0ABQ9GD08</accession>
<gene>
    <name evidence="1" type="ORF">PR048_030505</name>
</gene>
<evidence type="ECO:0000313" key="2">
    <source>
        <dbReference type="Proteomes" id="UP001159363"/>
    </source>
</evidence>
<sequence length="211" mass="23385">MLGSPFPGSITQNVNTQPFSMRDAASEVLQFDTLPQELGTVTEYDLSCNSSCEPLNKLRKLDDTPIIQHEGTLGQELPVASCTQDNNGAKESAEINKQLSTISLPLSSLNNKVDEYQEQLYVVYAPSEPTFDPNIINHTRDILDIVLNKDLTMSLEFEVLHKLDLDHYPSIIATIHQFVKLHIISIQTGLVLGIICKKGLICQLLLVLPAN</sequence>
<evidence type="ECO:0000313" key="1">
    <source>
        <dbReference type="EMBL" id="KAJ8868964.1"/>
    </source>
</evidence>
<comment type="caution">
    <text evidence="1">The sequence shown here is derived from an EMBL/GenBank/DDBJ whole genome shotgun (WGS) entry which is preliminary data.</text>
</comment>
<organism evidence="1 2">
    <name type="scientific">Dryococelus australis</name>
    <dbReference type="NCBI Taxonomy" id="614101"/>
    <lineage>
        <taxon>Eukaryota</taxon>
        <taxon>Metazoa</taxon>
        <taxon>Ecdysozoa</taxon>
        <taxon>Arthropoda</taxon>
        <taxon>Hexapoda</taxon>
        <taxon>Insecta</taxon>
        <taxon>Pterygota</taxon>
        <taxon>Neoptera</taxon>
        <taxon>Polyneoptera</taxon>
        <taxon>Phasmatodea</taxon>
        <taxon>Verophasmatodea</taxon>
        <taxon>Anareolatae</taxon>
        <taxon>Phasmatidae</taxon>
        <taxon>Eurycanthinae</taxon>
        <taxon>Dryococelus</taxon>
    </lineage>
</organism>
<keyword evidence="2" id="KW-1185">Reference proteome</keyword>
<dbReference type="EMBL" id="JARBHB010000014">
    <property type="protein sequence ID" value="KAJ8868964.1"/>
    <property type="molecule type" value="Genomic_DNA"/>
</dbReference>
<protein>
    <submittedName>
        <fullName evidence="1">Uncharacterized protein</fullName>
    </submittedName>
</protein>
<name>A0ABQ9GD08_9NEOP</name>
<proteinExistence type="predicted"/>
<reference evidence="1 2" key="1">
    <citation type="submission" date="2023-02" db="EMBL/GenBank/DDBJ databases">
        <title>LHISI_Scaffold_Assembly.</title>
        <authorList>
            <person name="Stuart O.P."/>
            <person name="Cleave R."/>
            <person name="Magrath M.J.L."/>
            <person name="Mikheyev A.S."/>
        </authorList>
    </citation>
    <scope>NUCLEOTIDE SEQUENCE [LARGE SCALE GENOMIC DNA]</scope>
    <source>
        <strain evidence="1">Daus_M_001</strain>
        <tissue evidence="1">Leg muscle</tissue>
    </source>
</reference>
<dbReference type="Proteomes" id="UP001159363">
    <property type="component" value="Chromosome 13"/>
</dbReference>